<dbReference type="EMBL" id="CP068053">
    <property type="protein sequence ID" value="QQS99962.1"/>
    <property type="molecule type" value="Genomic_DNA"/>
</dbReference>
<dbReference type="SUPFAM" id="SSF56281">
    <property type="entry name" value="Metallo-hydrolase/oxidoreductase"/>
    <property type="match status" value="1"/>
</dbReference>
<evidence type="ECO:0000256" key="2">
    <source>
        <dbReference type="ARBA" id="ARBA00022723"/>
    </source>
</evidence>
<comment type="cofactor">
    <cofactor evidence="1">
        <name>Zn(2+)</name>
        <dbReference type="ChEBI" id="CHEBI:29105"/>
    </cofactor>
</comment>
<proteinExistence type="predicted"/>
<organism evidence="6 7">
    <name type="scientific">Peribacillus psychrosaccharolyticus</name>
    <name type="common">Bacillus psychrosaccharolyticus</name>
    <dbReference type="NCBI Taxonomy" id="1407"/>
    <lineage>
        <taxon>Bacteria</taxon>
        <taxon>Bacillati</taxon>
        <taxon>Bacillota</taxon>
        <taxon>Bacilli</taxon>
        <taxon>Bacillales</taxon>
        <taxon>Bacillaceae</taxon>
        <taxon>Peribacillus</taxon>
    </lineage>
</organism>
<dbReference type="Pfam" id="PF00753">
    <property type="entry name" value="Lactamase_B"/>
    <property type="match status" value="1"/>
</dbReference>
<evidence type="ECO:0000256" key="1">
    <source>
        <dbReference type="ARBA" id="ARBA00001947"/>
    </source>
</evidence>
<evidence type="ECO:0000256" key="4">
    <source>
        <dbReference type="ARBA" id="ARBA00022833"/>
    </source>
</evidence>
<dbReference type="AlphaFoldDB" id="A0A974NLW6"/>
<name>A0A974NLW6_PERPY</name>
<dbReference type="GO" id="GO:0046872">
    <property type="term" value="F:metal ion binding"/>
    <property type="evidence" value="ECO:0007669"/>
    <property type="project" value="UniProtKB-KW"/>
</dbReference>
<dbReference type="InterPro" id="IPR036866">
    <property type="entry name" value="RibonucZ/Hydroxyglut_hydro"/>
</dbReference>
<reference evidence="6 7" key="1">
    <citation type="submission" date="2021-01" db="EMBL/GenBank/DDBJ databases">
        <title>FDA dAtabase for Regulatory Grade micrObial Sequences (FDA-ARGOS): Supporting development and validation of Infectious Disease Dx tests.</title>
        <authorList>
            <person name="Nelson B."/>
            <person name="Plummer A."/>
            <person name="Tallon L."/>
            <person name="Sadzewicz L."/>
            <person name="Zhao X."/>
            <person name="Boylan J."/>
            <person name="Ott S."/>
            <person name="Bowen H."/>
            <person name="Vavikolanu K."/>
            <person name="Mehta A."/>
            <person name="Aluvathingal J."/>
            <person name="Nadendla S."/>
            <person name="Myers T."/>
            <person name="Yan Y."/>
            <person name="Sichtig H."/>
        </authorList>
    </citation>
    <scope>NUCLEOTIDE SEQUENCE [LARGE SCALE GENOMIC DNA]</scope>
    <source>
        <strain evidence="6 7">FDAARGOS_1161</strain>
    </source>
</reference>
<dbReference type="Proteomes" id="UP000595254">
    <property type="component" value="Chromosome"/>
</dbReference>
<protein>
    <submittedName>
        <fullName evidence="6">MBL fold metallo-hydrolase</fullName>
    </submittedName>
</protein>
<dbReference type="PANTHER" id="PTHR46233:SF3">
    <property type="entry name" value="HYDROXYACYLGLUTATHIONE HYDROLASE GLOC"/>
    <property type="match status" value="1"/>
</dbReference>
<dbReference type="KEGG" id="ppsr:I6J18_20660"/>
<keyword evidence="4" id="KW-0862">Zinc</keyword>
<dbReference type="InterPro" id="IPR001279">
    <property type="entry name" value="Metallo-B-lactamas"/>
</dbReference>
<dbReference type="CDD" id="cd06262">
    <property type="entry name" value="metallo-hydrolase-like_MBL-fold"/>
    <property type="match status" value="1"/>
</dbReference>
<evidence type="ECO:0000313" key="7">
    <source>
        <dbReference type="Proteomes" id="UP000595254"/>
    </source>
</evidence>
<evidence type="ECO:0000256" key="3">
    <source>
        <dbReference type="ARBA" id="ARBA00022801"/>
    </source>
</evidence>
<dbReference type="SMART" id="SM00849">
    <property type="entry name" value="Lactamase_B"/>
    <property type="match status" value="1"/>
</dbReference>
<dbReference type="InterPro" id="IPR051453">
    <property type="entry name" value="MBL_Glyoxalase_II"/>
</dbReference>
<evidence type="ECO:0000259" key="5">
    <source>
        <dbReference type="SMART" id="SM00849"/>
    </source>
</evidence>
<feature type="domain" description="Metallo-beta-lactamase" evidence="5">
    <location>
        <begin position="12"/>
        <end position="191"/>
    </location>
</feature>
<sequence>MKWNQIPLGPLQTNCYLLSNEQECIIFDPGEEGSKLIQLIQQKKLKPIAILLTHAHFDHIGALDEIREFYNIPAYLHQKEEKWLMDPSLNGSKSFLAGQSMQMKPADFLLTDETELELGSFVFKLFKTPGHSPGSVSYYLESERMLFSGDVLFKNSVGRTDLPGGNEAQLMKSINQHLVNLSADTIVFPGHGPVTTIEDEIASNPFLR</sequence>
<keyword evidence="3" id="KW-0378">Hydrolase</keyword>
<dbReference type="GO" id="GO:0016787">
    <property type="term" value="F:hydrolase activity"/>
    <property type="evidence" value="ECO:0007669"/>
    <property type="project" value="UniProtKB-KW"/>
</dbReference>
<keyword evidence="2" id="KW-0479">Metal-binding</keyword>
<gene>
    <name evidence="6" type="ORF">I6J18_20660</name>
</gene>
<dbReference type="RefSeq" id="WP_040374244.1">
    <property type="nucleotide sequence ID" value="NZ_CP068053.1"/>
</dbReference>
<dbReference type="Gene3D" id="3.60.15.10">
    <property type="entry name" value="Ribonuclease Z/Hydroxyacylglutathione hydrolase-like"/>
    <property type="match status" value="1"/>
</dbReference>
<dbReference type="PANTHER" id="PTHR46233">
    <property type="entry name" value="HYDROXYACYLGLUTATHIONE HYDROLASE GLOC"/>
    <property type="match status" value="1"/>
</dbReference>
<accession>A0A974NLW6</accession>
<keyword evidence="7" id="KW-1185">Reference proteome</keyword>
<evidence type="ECO:0000313" key="6">
    <source>
        <dbReference type="EMBL" id="QQS99962.1"/>
    </source>
</evidence>